<reference evidence="2 3" key="1">
    <citation type="submission" date="2015-09" db="EMBL/GenBank/DDBJ databases">
        <authorList>
            <consortium name="Swine Surveillance"/>
        </authorList>
    </citation>
    <scope>NUCLEOTIDE SEQUENCE [LARGE SCALE GENOMIC DNA]</scope>
    <source>
        <strain evidence="2 3">CECT 5294</strain>
    </source>
</reference>
<dbReference type="Pfam" id="PF03476">
    <property type="entry name" value="MOSC_N"/>
    <property type="match status" value="1"/>
</dbReference>
<organism evidence="2 3">
    <name type="scientific">Thalassobacter stenotrophicus</name>
    <dbReference type="NCBI Taxonomy" id="266809"/>
    <lineage>
        <taxon>Bacteria</taxon>
        <taxon>Pseudomonadati</taxon>
        <taxon>Pseudomonadota</taxon>
        <taxon>Alphaproteobacteria</taxon>
        <taxon>Rhodobacterales</taxon>
        <taxon>Roseobacteraceae</taxon>
        <taxon>Thalassobacter</taxon>
    </lineage>
</organism>
<dbReference type="Proteomes" id="UP000051298">
    <property type="component" value="Unassembled WGS sequence"/>
</dbReference>
<dbReference type="InterPro" id="IPR011037">
    <property type="entry name" value="Pyrv_Knase-like_insert_dom_sf"/>
</dbReference>
<evidence type="ECO:0000313" key="3">
    <source>
        <dbReference type="Proteomes" id="UP000051298"/>
    </source>
</evidence>
<protein>
    <submittedName>
        <fullName evidence="2">Putative Fe-S protein</fullName>
    </submittedName>
</protein>
<dbReference type="PROSITE" id="PS51340">
    <property type="entry name" value="MOSC"/>
    <property type="match status" value="1"/>
</dbReference>
<dbReference type="GO" id="GO:0030170">
    <property type="term" value="F:pyridoxal phosphate binding"/>
    <property type="evidence" value="ECO:0007669"/>
    <property type="project" value="InterPro"/>
</dbReference>
<dbReference type="eggNOG" id="COG3217">
    <property type="taxonomic scope" value="Bacteria"/>
</dbReference>
<dbReference type="EMBL" id="CYRX01000009">
    <property type="protein sequence ID" value="CUH59358.1"/>
    <property type="molecule type" value="Genomic_DNA"/>
</dbReference>
<dbReference type="AlphaFoldDB" id="A0A0P1EWI2"/>
<dbReference type="SUPFAM" id="SSF50800">
    <property type="entry name" value="PK beta-barrel domain-like"/>
    <property type="match status" value="1"/>
</dbReference>
<feature type="domain" description="MOSC" evidence="1">
    <location>
        <begin position="108"/>
        <end position="246"/>
    </location>
</feature>
<sequence length="246" mass="26866">MPHLAEIWRHPIKAHGREALERIVVLTGGTLPGDRRWAVTHEASKPITGWSPCANFSRGGKAPALMAISSAWDAEAGTITLHHPERPSITFDPDADADAFIEWVAPLMPTDRAASTGIIRVENHSMTDTDYASVSLCNPASNRAVGQAVGQPLSQQRWRGNLWVDGLAPWEEFDWVGHDIRIGGARFHVQEPITRCRATMANPETGRIDANTLGALNDTWGHQHFGVYLKCIQGGEIATGDTVEVL</sequence>
<proteinExistence type="predicted"/>
<dbReference type="Pfam" id="PF03473">
    <property type="entry name" value="MOSC"/>
    <property type="match status" value="1"/>
</dbReference>
<dbReference type="Gene3D" id="2.40.33.20">
    <property type="entry name" value="PK beta-barrel domain-like"/>
    <property type="match status" value="1"/>
</dbReference>
<dbReference type="STRING" id="266809.PM03_14145"/>
<accession>A0A0P1EWI2</accession>
<dbReference type="GO" id="GO:0003824">
    <property type="term" value="F:catalytic activity"/>
    <property type="evidence" value="ECO:0007669"/>
    <property type="project" value="InterPro"/>
</dbReference>
<dbReference type="InterPro" id="IPR005302">
    <property type="entry name" value="MoCF_Sase_C"/>
</dbReference>
<dbReference type="InterPro" id="IPR005303">
    <property type="entry name" value="MOCOS_middle"/>
</dbReference>
<dbReference type="GO" id="GO:0030151">
    <property type="term" value="F:molybdenum ion binding"/>
    <property type="evidence" value="ECO:0007669"/>
    <property type="project" value="InterPro"/>
</dbReference>
<dbReference type="RefSeq" id="WP_058122577.1">
    <property type="nucleotide sequence ID" value="NZ_CYRX01000009.1"/>
</dbReference>
<evidence type="ECO:0000313" key="2">
    <source>
        <dbReference type="EMBL" id="CUH59358.1"/>
    </source>
</evidence>
<name>A0A0P1EWI2_9RHOB</name>
<evidence type="ECO:0000259" key="1">
    <source>
        <dbReference type="PROSITE" id="PS51340"/>
    </source>
</evidence>
<gene>
    <name evidence="2" type="ORF">THS5294_00642</name>
</gene>